<gene>
    <name evidence="10" type="ORF">H9702_02845</name>
</gene>
<accession>A0A9D2NP57</accession>
<evidence type="ECO:0000256" key="2">
    <source>
        <dbReference type="ARBA" id="ARBA00009152"/>
    </source>
</evidence>
<dbReference type="EC" id="3.1.3.15" evidence="3 8"/>
<comment type="catalytic activity">
    <reaction evidence="7 8">
        <text>L-histidinol phosphate + H2O = L-histidinol + phosphate</text>
        <dbReference type="Rhea" id="RHEA:14465"/>
        <dbReference type="ChEBI" id="CHEBI:15377"/>
        <dbReference type="ChEBI" id="CHEBI:43474"/>
        <dbReference type="ChEBI" id="CHEBI:57699"/>
        <dbReference type="ChEBI" id="CHEBI:57980"/>
        <dbReference type="EC" id="3.1.3.15"/>
    </reaction>
</comment>
<evidence type="ECO:0000313" key="10">
    <source>
        <dbReference type="EMBL" id="HJC36051.1"/>
    </source>
</evidence>
<dbReference type="EMBL" id="DWWM01000015">
    <property type="protein sequence ID" value="HJC36051.1"/>
    <property type="molecule type" value="Genomic_DNA"/>
</dbReference>
<dbReference type="GO" id="GO:0000105">
    <property type="term" value="P:L-histidine biosynthetic process"/>
    <property type="evidence" value="ECO:0007669"/>
    <property type="project" value="UniProtKB-UniRule"/>
</dbReference>
<evidence type="ECO:0000256" key="1">
    <source>
        <dbReference type="ARBA" id="ARBA00004970"/>
    </source>
</evidence>
<keyword evidence="4 8" id="KW-0028">Amino-acid biosynthesis</keyword>
<dbReference type="SUPFAM" id="SSF89550">
    <property type="entry name" value="PHP domain-like"/>
    <property type="match status" value="1"/>
</dbReference>
<evidence type="ECO:0000256" key="5">
    <source>
        <dbReference type="ARBA" id="ARBA00022801"/>
    </source>
</evidence>
<dbReference type="GO" id="GO:0004401">
    <property type="term" value="F:histidinol-phosphatase activity"/>
    <property type="evidence" value="ECO:0007669"/>
    <property type="project" value="UniProtKB-UniRule"/>
</dbReference>
<comment type="pathway">
    <text evidence="1 8">Amino-acid biosynthesis; L-histidine biosynthesis; L-histidine from 5-phospho-alpha-D-ribose 1-diphosphate: step 8/9.</text>
</comment>
<evidence type="ECO:0000256" key="4">
    <source>
        <dbReference type="ARBA" id="ARBA00022605"/>
    </source>
</evidence>
<dbReference type="GO" id="GO:0005737">
    <property type="term" value="C:cytoplasm"/>
    <property type="evidence" value="ECO:0007669"/>
    <property type="project" value="TreeGrafter"/>
</dbReference>
<evidence type="ECO:0000256" key="3">
    <source>
        <dbReference type="ARBA" id="ARBA00013085"/>
    </source>
</evidence>
<evidence type="ECO:0000256" key="6">
    <source>
        <dbReference type="ARBA" id="ARBA00023102"/>
    </source>
</evidence>
<dbReference type="InterPro" id="IPR010140">
    <property type="entry name" value="Histidinol_P_phosphatase_HisJ"/>
</dbReference>
<dbReference type="CDD" id="cd12110">
    <property type="entry name" value="PHP_HisPPase_Hisj_like"/>
    <property type="match status" value="1"/>
</dbReference>
<proteinExistence type="inferred from homology"/>
<sequence length="282" mass="32269">MRKTNYHTHTSRCMHACGSDEEYVRAALANGYEALGFSDHTPWKYASSFTAHMRMPLSQAEDYLASIRTLKARYQGKIDILIGLECEYFPAYMDWLLDFIIEHDIDYIMLGHHYYRTDENRDSGGRIYFGGIRTSHELKLYVEDAVAAMRTGMYSCFCHPELFMRGIHEVNEEVKAAFRTLCVCALENGIPLEYNLAGAAYNRAMHAEAYPHHAFWEIAAQTGNTAIIGVDAHDPRALADDSLRDEGLSRLRQLGIPVCDALPRVDFKRIRDKRRHRLPAGR</sequence>
<comment type="caution">
    <text evidence="10">The sequence shown here is derived from an EMBL/GenBank/DDBJ whole genome shotgun (WGS) entry which is preliminary data.</text>
</comment>
<dbReference type="PANTHER" id="PTHR21039">
    <property type="entry name" value="HISTIDINOL PHOSPHATASE-RELATED"/>
    <property type="match status" value="1"/>
</dbReference>
<reference evidence="10" key="2">
    <citation type="submission" date="2021-04" db="EMBL/GenBank/DDBJ databases">
        <authorList>
            <person name="Gilroy R."/>
        </authorList>
    </citation>
    <scope>NUCLEOTIDE SEQUENCE</scope>
    <source>
        <strain evidence="10">CHK187-11901</strain>
    </source>
</reference>
<dbReference type="InterPro" id="IPR016195">
    <property type="entry name" value="Pol/histidinol_Pase-like"/>
</dbReference>
<dbReference type="NCBIfam" id="TIGR01856">
    <property type="entry name" value="hisJ_fam"/>
    <property type="match status" value="1"/>
</dbReference>
<name>A0A9D2NP57_9FIRM</name>
<dbReference type="Gene3D" id="3.20.20.140">
    <property type="entry name" value="Metal-dependent hydrolases"/>
    <property type="match status" value="1"/>
</dbReference>
<evidence type="ECO:0000256" key="8">
    <source>
        <dbReference type="RuleBase" id="RU366003"/>
    </source>
</evidence>
<dbReference type="AlphaFoldDB" id="A0A9D2NP57"/>
<evidence type="ECO:0000256" key="7">
    <source>
        <dbReference type="ARBA" id="ARBA00049158"/>
    </source>
</evidence>
<dbReference type="Proteomes" id="UP000823896">
    <property type="component" value="Unassembled WGS sequence"/>
</dbReference>
<dbReference type="InterPro" id="IPR004013">
    <property type="entry name" value="PHP_dom"/>
</dbReference>
<dbReference type="Pfam" id="PF02811">
    <property type="entry name" value="PHP"/>
    <property type="match status" value="1"/>
</dbReference>
<comment type="similarity">
    <text evidence="2 8">Belongs to the PHP hydrolase family. HisK subfamily.</text>
</comment>
<keyword evidence="5 8" id="KW-0378">Hydrolase</keyword>
<dbReference type="PANTHER" id="PTHR21039:SF0">
    <property type="entry name" value="HISTIDINOL-PHOSPHATASE"/>
    <property type="match status" value="1"/>
</dbReference>
<feature type="domain" description="PHP" evidence="9">
    <location>
        <begin position="6"/>
        <end position="195"/>
    </location>
</feature>
<keyword evidence="6 8" id="KW-0368">Histidine biosynthesis</keyword>
<organism evidence="10 11">
    <name type="scientific">Candidatus Merdibacter merdavium</name>
    <dbReference type="NCBI Taxonomy" id="2838692"/>
    <lineage>
        <taxon>Bacteria</taxon>
        <taxon>Bacillati</taxon>
        <taxon>Bacillota</taxon>
        <taxon>Erysipelotrichia</taxon>
        <taxon>Erysipelotrichales</taxon>
        <taxon>Erysipelotrichaceae</taxon>
        <taxon>Merdibacter</taxon>
    </lineage>
</organism>
<reference evidence="10" key="1">
    <citation type="journal article" date="2021" name="PeerJ">
        <title>Extensive microbial diversity within the chicken gut microbiome revealed by metagenomics and culture.</title>
        <authorList>
            <person name="Gilroy R."/>
            <person name="Ravi A."/>
            <person name="Getino M."/>
            <person name="Pursley I."/>
            <person name="Horton D.L."/>
            <person name="Alikhan N.F."/>
            <person name="Baker D."/>
            <person name="Gharbi K."/>
            <person name="Hall N."/>
            <person name="Watson M."/>
            <person name="Adriaenssens E.M."/>
            <person name="Foster-Nyarko E."/>
            <person name="Jarju S."/>
            <person name="Secka A."/>
            <person name="Antonio M."/>
            <person name="Oren A."/>
            <person name="Chaudhuri R.R."/>
            <person name="La Ragione R."/>
            <person name="Hildebrand F."/>
            <person name="Pallen M.J."/>
        </authorList>
    </citation>
    <scope>NUCLEOTIDE SEQUENCE</scope>
    <source>
        <strain evidence="10">CHK187-11901</strain>
    </source>
</reference>
<protein>
    <recommendedName>
        <fullName evidence="3 8">Histidinol-phosphatase</fullName>
        <shortName evidence="8">HolPase</shortName>
        <ecNumber evidence="3 8">3.1.3.15</ecNumber>
    </recommendedName>
</protein>
<evidence type="ECO:0000259" key="9">
    <source>
        <dbReference type="Pfam" id="PF02811"/>
    </source>
</evidence>
<evidence type="ECO:0000313" key="11">
    <source>
        <dbReference type="Proteomes" id="UP000823896"/>
    </source>
</evidence>